<comment type="similarity">
    <text evidence="1">Belongs to the colicins ColE2/ColE8/ColE9 and pyocins S1/S2 family.</text>
</comment>
<dbReference type="Gene3D" id="1.10.1200.20">
    <property type="entry name" value="Colicin E immunity protein"/>
    <property type="match status" value="1"/>
</dbReference>
<comment type="caution">
    <text evidence="3">The sequence shown here is derived from an EMBL/GenBank/DDBJ whole genome shotgun (WGS) entry which is preliminary data.</text>
</comment>
<accession>A0ABY1ZD92</accession>
<organism evidence="3 4">
    <name type="scientific">Marinobacter halodurans</name>
    <dbReference type="NCBI Taxonomy" id="2528979"/>
    <lineage>
        <taxon>Bacteria</taxon>
        <taxon>Pseudomonadati</taxon>
        <taxon>Pseudomonadota</taxon>
        <taxon>Gammaproteobacteria</taxon>
        <taxon>Pseudomonadales</taxon>
        <taxon>Marinobacteraceae</taxon>
        <taxon>Marinobacter</taxon>
    </lineage>
</organism>
<evidence type="ECO:0000313" key="3">
    <source>
        <dbReference type="EMBL" id="TBW45316.1"/>
    </source>
</evidence>
<keyword evidence="4" id="KW-1185">Reference proteome</keyword>
<evidence type="ECO:0000256" key="1">
    <source>
        <dbReference type="ARBA" id="ARBA00009346"/>
    </source>
</evidence>
<protein>
    <submittedName>
        <fullName evidence="3">Bacteriocin immunity protein</fullName>
    </submittedName>
</protein>
<reference evidence="3 4" key="1">
    <citation type="submission" date="2019-02" db="EMBL/GenBank/DDBJ databases">
        <title>Marinobacter halodurans sp. nov., a marine bacterium isolated from sea tidal flat.</title>
        <authorList>
            <person name="Yoo Y."/>
            <person name="Lee D.W."/>
            <person name="Kim B.S."/>
            <person name="Kim J.-J."/>
        </authorList>
    </citation>
    <scope>NUCLEOTIDE SEQUENCE [LARGE SCALE GENOMIC DNA]</scope>
    <source>
        <strain evidence="3 4">YJ-S3-2</strain>
    </source>
</reference>
<dbReference type="Proteomes" id="UP000313645">
    <property type="component" value="Unassembled WGS sequence"/>
</dbReference>
<name>A0ABY1ZD92_9GAMM</name>
<evidence type="ECO:0000313" key="4">
    <source>
        <dbReference type="Proteomes" id="UP000313645"/>
    </source>
</evidence>
<dbReference type="EMBL" id="SJDL01000108">
    <property type="protein sequence ID" value="TBW45316.1"/>
    <property type="molecule type" value="Genomic_DNA"/>
</dbReference>
<dbReference type="PRINTS" id="PR01299">
    <property type="entry name" value="PYOCIN"/>
</dbReference>
<keyword evidence="2" id="KW-0079">Bacteriocin immunity</keyword>
<proteinExistence type="inferred from homology"/>
<evidence type="ECO:0000256" key="2">
    <source>
        <dbReference type="ARBA" id="ARBA00023025"/>
    </source>
</evidence>
<dbReference type="SUPFAM" id="SSF47345">
    <property type="entry name" value="Colicin E immunity proteins"/>
    <property type="match status" value="1"/>
</dbReference>
<dbReference type="CDD" id="cd16363">
    <property type="entry name" value="Col_Im_like"/>
    <property type="match status" value="1"/>
</dbReference>
<sequence length="83" mass="10009">MEKDCINDYSEQEFLKILKEFWEGDISEVEEDEFVQSFNEIIEHPEKSDLIFYPPDNRDDSPEGVINELKRWYREQGKACFRA</sequence>
<gene>
    <name evidence="3" type="ORF">EZI54_23560</name>
</gene>
<dbReference type="InterPro" id="IPR000290">
    <property type="entry name" value="Colicin_pyocin"/>
</dbReference>
<dbReference type="InterPro" id="IPR035900">
    <property type="entry name" value="Colicin_E_sf"/>
</dbReference>
<dbReference type="Pfam" id="PF01320">
    <property type="entry name" value="Colicin_Pyocin"/>
    <property type="match status" value="1"/>
</dbReference>